<dbReference type="Pfam" id="PF05729">
    <property type="entry name" value="NACHT"/>
    <property type="match status" value="1"/>
</dbReference>
<evidence type="ECO:0000259" key="1">
    <source>
        <dbReference type="PROSITE" id="PS50837"/>
    </source>
</evidence>
<dbReference type="Gene3D" id="3.40.50.300">
    <property type="entry name" value="P-loop containing nucleotide triphosphate hydrolases"/>
    <property type="match status" value="1"/>
</dbReference>
<reference evidence="2" key="1">
    <citation type="journal article" date="2008" name="Nature">
        <title>The amphioxus genome and the evolution of the chordate karyotype.</title>
        <authorList>
            <consortium name="US DOE Joint Genome Institute (JGI-PGF)"/>
            <person name="Putnam N.H."/>
            <person name="Butts T."/>
            <person name="Ferrier D.E.K."/>
            <person name="Furlong R.F."/>
            <person name="Hellsten U."/>
            <person name="Kawashima T."/>
            <person name="Robinson-Rechavi M."/>
            <person name="Shoguchi E."/>
            <person name="Terry A."/>
            <person name="Yu J.-K."/>
            <person name="Benito-Gutierrez E.L."/>
            <person name="Dubchak I."/>
            <person name="Garcia-Fernandez J."/>
            <person name="Gibson-Brown J.J."/>
            <person name="Grigoriev I.V."/>
            <person name="Horton A.C."/>
            <person name="de Jong P.J."/>
            <person name="Jurka J."/>
            <person name="Kapitonov V.V."/>
            <person name="Kohara Y."/>
            <person name="Kuroki Y."/>
            <person name="Lindquist E."/>
            <person name="Lucas S."/>
            <person name="Osoegawa K."/>
            <person name="Pennacchio L.A."/>
            <person name="Salamov A.A."/>
            <person name="Satou Y."/>
            <person name="Sauka-Spengler T."/>
            <person name="Schmutz J."/>
            <person name="Shin-I T."/>
            <person name="Toyoda A."/>
            <person name="Bronner-Fraser M."/>
            <person name="Fujiyama A."/>
            <person name="Holland L.Z."/>
            <person name="Holland P.W.H."/>
            <person name="Satoh N."/>
            <person name="Rokhsar D.S."/>
        </authorList>
    </citation>
    <scope>NUCLEOTIDE SEQUENCE [LARGE SCALE GENOMIC DNA]</scope>
    <source>
        <strain evidence="2">S238N-H82</strain>
        <tissue evidence="2">Testes</tissue>
    </source>
</reference>
<dbReference type="EMBL" id="GG666555">
    <property type="protein sequence ID" value="EEN55891.1"/>
    <property type="molecule type" value="Genomic_DNA"/>
</dbReference>
<dbReference type="PROSITE" id="PS50837">
    <property type="entry name" value="NACHT"/>
    <property type="match status" value="1"/>
</dbReference>
<gene>
    <name evidence="2" type="ORF">BRAFLDRAFT_95569</name>
</gene>
<dbReference type="InterPro" id="IPR007111">
    <property type="entry name" value="NACHT_NTPase"/>
</dbReference>
<dbReference type="eggNOG" id="ENOG502RZIW">
    <property type="taxonomic scope" value="Eukaryota"/>
</dbReference>
<proteinExistence type="predicted"/>
<protein>
    <recommendedName>
        <fullName evidence="1">NACHT domain-containing protein</fullName>
    </recommendedName>
</protein>
<evidence type="ECO:0000313" key="2">
    <source>
        <dbReference type="EMBL" id="EEN55891.1"/>
    </source>
</evidence>
<dbReference type="PANTHER" id="PTHR46844:SF1">
    <property type="entry name" value="SLR5058 PROTEIN"/>
    <property type="match status" value="1"/>
</dbReference>
<accession>C3YV28</accession>
<dbReference type="InterPro" id="IPR027417">
    <property type="entry name" value="P-loop_NTPase"/>
</dbReference>
<dbReference type="SUPFAM" id="SSF52540">
    <property type="entry name" value="P-loop containing nucleoside triphosphate hydrolases"/>
    <property type="match status" value="1"/>
</dbReference>
<dbReference type="InParanoid" id="C3YV28"/>
<organism>
    <name type="scientific">Branchiostoma floridae</name>
    <name type="common">Florida lancelet</name>
    <name type="synonym">Amphioxus</name>
    <dbReference type="NCBI Taxonomy" id="7739"/>
    <lineage>
        <taxon>Eukaryota</taxon>
        <taxon>Metazoa</taxon>
        <taxon>Chordata</taxon>
        <taxon>Cephalochordata</taxon>
        <taxon>Leptocardii</taxon>
        <taxon>Amphioxiformes</taxon>
        <taxon>Branchiostomatidae</taxon>
        <taxon>Branchiostoma</taxon>
    </lineage>
</organism>
<dbReference type="PANTHER" id="PTHR46844">
    <property type="entry name" value="SLR5058 PROTEIN"/>
    <property type="match status" value="1"/>
</dbReference>
<dbReference type="AlphaFoldDB" id="C3YV28"/>
<name>C3YV28_BRAFL</name>
<sequence length="769" mass="88023">MRPLPWCEDLNLPLREVYTNLQYQRRDDRGHFKDTGMIVSLEDIYKTSKGQAKNDDARSGVRRIRVEGDPGIGKSCSCQKLAHDWSSGKLDDFKAVLFLEMRHMSGKVKDAIFEQLLPEDTNMTQDQLWSYIQENQDDVLFILDGLDELSQTAREVTDVMALIQGKILRNCHVLVTSRPYHCVKDLEKCHEFYKIVGYSIKNSFEFIQKYFSKTPETATKLSDQLFRHQNLSRIAVNPLNNVLICIVWEDNVNEGRVPTSPAELYEMIVYSVAKRYCAKKDIQLEGDRFPTNVEQALRCLRKLSWEGLQQDQLQFNIDDIKEKFGHNADDMLAIGLLTRDNSFSRIKRTHFCAFLHKTFQEYLAAYYVSEWVKQESTSKAGIEYLRSLFGMTKATACNVDIELMSANRERYREVQNMLLSVLGDSSGLLFELFAEELSKDGCKEDKNLLSFFCITFLGRTCEAGKAEFRLAEIVAPCLPQHITNDVWGHAACNSFKFDHVEWIDGLTQVIRCQRKVAMSPNVRLIQHVTIIELILSSGLNLLKELSEMQSLKHINLCIGCASAPDFSHYDSMLADMIMKLRYLRSLGVKIGHWFGESKEARGFGKLTATLQSISEHTTLEIVQLHHPIINWFMDFSADKGDKKLVTFDVDAMVHKLKECVTKNKVLTRLRLSWKIGENYVSIPSPPTAYKGICSSQALSDLCLAIQGNRTLETLTIDGMFSESEGHQEIIDQLMRNKPANFEELGIIMFNSEQYSQRIFSSNIDSIQAY</sequence>
<feature type="domain" description="NACHT" evidence="1">
    <location>
        <begin position="62"/>
        <end position="179"/>
    </location>
</feature>